<keyword evidence="1" id="KW-0812">Transmembrane</keyword>
<organism evidence="2 3">
    <name type="scientific">Daucus carota subsp. sativus</name>
    <name type="common">Carrot</name>
    <dbReference type="NCBI Taxonomy" id="79200"/>
    <lineage>
        <taxon>Eukaryota</taxon>
        <taxon>Viridiplantae</taxon>
        <taxon>Streptophyta</taxon>
        <taxon>Embryophyta</taxon>
        <taxon>Tracheophyta</taxon>
        <taxon>Spermatophyta</taxon>
        <taxon>Magnoliopsida</taxon>
        <taxon>eudicotyledons</taxon>
        <taxon>Gunneridae</taxon>
        <taxon>Pentapetalae</taxon>
        <taxon>asterids</taxon>
        <taxon>campanulids</taxon>
        <taxon>Apiales</taxon>
        <taxon>Apiaceae</taxon>
        <taxon>Apioideae</taxon>
        <taxon>Scandiceae</taxon>
        <taxon>Daucinae</taxon>
        <taxon>Daucus</taxon>
        <taxon>Daucus sect. Daucus</taxon>
    </lineage>
</organism>
<name>A0AAF0XY07_DAUCS</name>
<reference evidence="2" key="1">
    <citation type="journal article" date="2016" name="Nat. Genet.">
        <title>A high-quality carrot genome assembly provides new insights into carotenoid accumulation and asterid genome evolution.</title>
        <authorList>
            <person name="Iorizzo M."/>
            <person name="Ellison S."/>
            <person name="Senalik D."/>
            <person name="Zeng P."/>
            <person name="Satapoomin P."/>
            <person name="Huang J."/>
            <person name="Bowman M."/>
            <person name="Iovene M."/>
            <person name="Sanseverino W."/>
            <person name="Cavagnaro P."/>
            <person name="Yildiz M."/>
            <person name="Macko-Podgorni A."/>
            <person name="Moranska E."/>
            <person name="Grzebelus E."/>
            <person name="Grzebelus D."/>
            <person name="Ashrafi H."/>
            <person name="Zheng Z."/>
            <person name="Cheng S."/>
            <person name="Spooner D."/>
            <person name="Van Deynze A."/>
            <person name="Simon P."/>
        </authorList>
    </citation>
    <scope>NUCLEOTIDE SEQUENCE</scope>
    <source>
        <tissue evidence="2">Leaf</tissue>
    </source>
</reference>
<gene>
    <name evidence="2" type="ORF">DCAR_0935859</name>
</gene>
<keyword evidence="3" id="KW-1185">Reference proteome</keyword>
<keyword evidence="1" id="KW-1133">Transmembrane helix</keyword>
<reference evidence="2" key="2">
    <citation type="submission" date="2022-03" db="EMBL/GenBank/DDBJ databases">
        <title>Draft title - Genomic analysis of global carrot germplasm unveils the trajectory of domestication and the origin of high carotenoid orange carrot.</title>
        <authorList>
            <person name="Iorizzo M."/>
            <person name="Ellison S."/>
            <person name="Senalik D."/>
            <person name="Macko-Podgorni A."/>
            <person name="Grzebelus D."/>
            <person name="Bostan H."/>
            <person name="Rolling W."/>
            <person name="Curaba J."/>
            <person name="Simon P."/>
        </authorList>
    </citation>
    <scope>NUCLEOTIDE SEQUENCE</scope>
    <source>
        <tissue evidence="2">Leaf</tissue>
    </source>
</reference>
<evidence type="ECO:0000313" key="2">
    <source>
        <dbReference type="EMBL" id="WOH16308.1"/>
    </source>
</evidence>
<dbReference type="EMBL" id="CP093351">
    <property type="protein sequence ID" value="WOH16308.1"/>
    <property type="molecule type" value="Genomic_DNA"/>
</dbReference>
<dbReference type="AlphaFoldDB" id="A0AAF0XY07"/>
<dbReference type="Proteomes" id="UP000077755">
    <property type="component" value="Chromosome 9"/>
</dbReference>
<keyword evidence="1" id="KW-0472">Membrane</keyword>
<feature type="transmembrane region" description="Helical" evidence="1">
    <location>
        <begin position="31"/>
        <end position="52"/>
    </location>
</feature>
<protein>
    <submittedName>
        <fullName evidence="2">Uncharacterized protein</fullName>
    </submittedName>
</protein>
<proteinExistence type="predicted"/>
<sequence length="60" mass="7190">MILKAVQNIGLNHWMHTYPVIQKSFEFWPPYFYMTVLGICFLYLLNHLVNLLGPKFFILD</sequence>
<evidence type="ECO:0000313" key="3">
    <source>
        <dbReference type="Proteomes" id="UP000077755"/>
    </source>
</evidence>
<evidence type="ECO:0000256" key="1">
    <source>
        <dbReference type="SAM" id="Phobius"/>
    </source>
</evidence>
<accession>A0AAF0XY07</accession>